<evidence type="ECO:0000313" key="2">
    <source>
        <dbReference type="EMBL" id="RKF55421.1"/>
    </source>
</evidence>
<organism evidence="2 3">
    <name type="scientific">Golovinomyces cichoracearum</name>
    <dbReference type="NCBI Taxonomy" id="62708"/>
    <lineage>
        <taxon>Eukaryota</taxon>
        <taxon>Fungi</taxon>
        <taxon>Dikarya</taxon>
        <taxon>Ascomycota</taxon>
        <taxon>Pezizomycotina</taxon>
        <taxon>Leotiomycetes</taxon>
        <taxon>Erysiphales</taxon>
        <taxon>Erysiphaceae</taxon>
        <taxon>Golovinomyces</taxon>
    </lineage>
</organism>
<feature type="coiled-coil region" evidence="1">
    <location>
        <begin position="33"/>
        <end position="60"/>
    </location>
</feature>
<name>A0A420HDB3_9PEZI</name>
<keyword evidence="1" id="KW-0175">Coiled coil</keyword>
<sequence>MKNAEMIALLLQKIITKAAEKVVPRYKPSSHSKARWNADLTRLRQQYHSLRRKAKKTQQHKGTKAALVARNSYFRSISHTKSQHWYDFLASAKDQMIFKAYQYSNYSKYQSSLILTL</sequence>
<dbReference type="EMBL" id="MCBQ01020192">
    <property type="protein sequence ID" value="RKF55421.1"/>
    <property type="molecule type" value="Genomic_DNA"/>
</dbReference>
<feature type="non-terminal residue" evidence="2">
    <location>
        <position position="117"/>
    </location>
</feature>
<accession>A0A420HDB3</accession>
<gene>
    <name evidence="2" type="ORF">GcM3_201043</name>
</gene>
<dbReference type="AlphaFoldDB" id="A0A420HDB3"/>
<evidence type="ECO:0000256" key="1">
    <source>
        <dbReference type="SAM" id="Coils"/>
    </source>
</evidence>
<evidence type="ECO:0000313" key="3">
    <source>
        <dbReference type="Proteomes" id="UP000283383"/>
    </source>
</evidence>
<protein>
    <submittedName>
        <fullName evidence="2">Uncharacterized protein</fullName>
    </submittedName>
</protein>
<proteinExistence type="predicted"/>
<comment type="caution">
    <text evidence="2">The sequence shown here is derived from an EMBL/GenBank/DDBJ whole genome shotgun (WGS) entry which is preliminary data.</text>
</comment>
<keyword evidence="3" id="KW-1185">Reference proteome</keyword>
<reference evidence="2 3" key="1">
    <citation type="journal article" date="2018" name="BMC Genomics">
        <title>Comparative genome analyses reveal sequence features reflecting distinct modes of host-adaptation between dicot and monocot powdery mildew.</title>
        <authorList>
            <person name="Wu Y."/>
            <person name="Ma X."/>
            <person name="Pan Z."/>
            <person name="Kale S.D."/>
            <person name="Song Y."/>
            <person name="King H."/>
            <person name="Zhang Q."/>
            <person name="Presley C."/>
            <person name="Deng X."/>
            <person name="Wei C.I."/>
            <person name="Xiao S."/>
        </authorList>
    </citation>
    <scope>NUCLEOTIDE SEQUENCE [LARGE SCALE GENOMIC DNA]</scope>
    <source>
        <strain evidence="2">UMSG3</strain>
    </source>
</reference>
<dbReference type="Proteomes" id="UP000283383">
    <property type="component" value="Unassembled WGS sequence"/>
</dbReference>